<dbReference type="Pfam" id="PF05911">
    <property type="entry name" value="FPP"/>
    <property type="match status" value="3"/>
</dbReference>
<feature type="compositionally biased region" description="Polar residues" evidence="4">
    <location>
        <begin position="15"/>
        <end position="28"/>
    </location>
</feature>
<feature type="compositionally biased region" description="Basic residues" evidence="4">
    <location>
        <begin position="1"/>
        <end position="12"/>
    </location>
</feature>
<evidence type="ECO:0008006" key="7">
    <source>
        <dbReference type="Google" id="ProtNLM"/>
    </source>
</evidence>
<comment type="similarity">
    <text evidence="1">Belongs to the FPP family.</text>
</comment>
<evidence type="ECO:0000256" key="4">
    <source>
        <dbReference type="SAM" id="MobiDB-lite"/>
    </source>
</evidence>
<dbReference type="PANTHER" id="PTHR31580">
    <property type="entry name" value="FILAMENT-LIKE PLANT PROTEIN 4"/>
    <property type="match status" value="1"/>
</dbReference>
<dbReference type="EMBL" id="JAVIJP010000023">
    <property type="protein sequence ID" value="KAL3637876.1"/>
    <property type="molecule type" value="Genomic_DNA"/>
</dbReference>
<evidence type="ECO:0000256" key="3">
    <source>
        <dbReference type="SAM" id="Coils"/>
    </source>
</evidence>
<dbReference type="InterPro" id="IPR008587">
    <property type="entry name" value="FPP_plant"/>
</dbReference>
<feature type="region of interest" description="Disordered" evidence="4">
    <location>
        <begin position="452"/>
        <end position="472"/>
    </location>
</feature>
<evidence type="ECO:0000256" key="2">
    <source>
        <dbReference type="ARBA" id="ARBA00023054"/>
    </source>
</evidence>
<feature type="compositionally biased region" description="Basic and acidic residues" evidence="4">
    <location>
        <begin position="453"/>
        <end position="472"/>
    </location>
</feature>
<keyword evidence="2 3" id="KW-0175">Coiled coil</keyword>
<feature type="coiled-coil region" evidence="3">
    <location>
        <begin position="125"/>
        <end position="198"/>
    </location>
</feature>
<keyword evidence="6" id="KW-1185">Reference proteome</keyword>
<dbReference type="Proteomes" id="UP001632038">
    <property type="component" value="Unassembled WGS sequence"/>
</dbReference>
<comment type="caution">
    <text evidence="5">The sequence shown here is derived from an EMBL/GenBank/DDBJ whole genome shotgun (WGS) entry which is preliminary data.</text>
</comment>
<evidence type="ECO:0000313" key="6">
    <source>
        <dbReference type="Proteomes" id="UP001632038"/>
    </source>
</evidence>
<protein>
    <recommendedName>
        <fullName evidence="7">Filament-like plant protein 3</fullName>
    </recommendedName>
</protein>
<dbReference type="AlphaFoldDB" id="A0ABD3D8J0"/>
<name>A0ABD3D8J0_9LAMI</name>
<organism evidence="5 6">
    <name type="scientific">Castilleja foliolosa</name>
    <dbReference type="NCBI Taxonomy" id="1961234"/>
    <lineage>
        <taxon>Eukaryota</taxon>
        <taxon>Viridiplantae</taxon>
        <taxon>Streptophyta</taxon>
        <taxon>Embryophyta</taxon>
        <taxon>Tracheophyta</taxon>
        <taxon>Spermatophyta</taxon>
        <taxon>Magnoliopsida</taxon>
        <taxon>eudicotyledons</taxon>
        <taxon>Gunneridae</taxon>
        <taxon>Pentapetalae</taxon>
        <taxon>asterids</taxon>
        <taxon>lamiids</taxon>
        <taxon>Lamiales</taxon>
        <taxon>Orobanchaceae</taxon>
        <taxon>Pedicularideae</taxon>
        <taxon>Castillejinae</taxon>
        <taxon>Castilleja</taxon>
    </lineage>
</organism>
<evidence type="ECO:0000256" key="1">
    <source>
        <dbReference type="ARBA" id="ARBA00005921"/>
    </source>
</evidence>
<accession>A0ABD3D8J0</accession>
<evidence type="ECO:0000313" key="5">
    <source>
        <dbReference type="EMBL" id="KAL3637876.1"/>
    </source>
</evidence>
<feature type="region of interest" description="Disordered" evidence="4">
    <location>
        <begin position="1"/>
        <end position="28"/>
    </location>
</feature>
<proteinExistence type="inferred from homology"/>
<reference evidence="6" key="1">
    <citation type="journal article" date="2024" name="IScience">
        <title>Strigolactones Initiate the Formation of Haustorium-like Structures in Castilleja.</title>
        <authorList>
            <person name="Buerger M."/>
            <person name="Peterson D."/>
            <person name="Chory J."/>
        </authorList>
    </citation>
    <scope>NUCLEOTIDE SEQUENCE [LARGE SCALE GENOMIC DNA]</scope>
</reference>
<dbReference type="PANTHER" id="PTHR31580:SF49">
    <property type="entry name" value="FILAMENT-LIKE PLANT PROTEIN 3"/>
    <property type="match status" value="1"/>
</dbReference>
<sequence length="580" mass="66356">MDRRSWLWRRKSSEKSPSGETESLGSISSLSERFSDDQQWFYHLEFNQDGPHHIVWIYTAVDHKTLSNHNVRSPEVTSKAVQDDEHDDAVKTLSEKLSEARLSIGAKDELVKQHSKVAEEAVSGWEKAENEVLALKKQNEALTHKNSILEERVDHLDGALKECLRQLRQSRDEQEEKIQEWNSNKSELENQLAKMDTNDALLVDIRSKFEASEKENSTLKLKLVSISKELDLSTRAAEMASKQRLDSIKRVAKLESECLRLKAMSRRANDSHSDSGSFKTSEESINNSVGKRIFGPSDEIDLMDDFLEMERLAAIPETRVSGKSVELGENLRKVTASLEIALNECQMQLNVSEDRLGQTMAKLVDMKMKLAVADEAKRDADREFESMRAKLMDLTELLDEKELTLVQSQNQLTEADKARRDAEKEAESSKAKFKDLIELLEEKKLTLVQSQDRLTEAEEAKRRAEDEKAEAESRIERMERELEKLRSGILTLQKEIEKEKRFSREAVAKCNVLEVEISRMKSDPDSQFQRSAIVEEFKINQDKELAVAASKFAECQKTIASLDRQLKSLATFEDFIIDDE</sequence>
<gene>
    <name evidence="5" type="ORF">CASFOL_018324</name>
</gene>